<dbReference type="EMBL" id="FOMH01000007">
    <property type="protein sequence ID" value="SFD38725.1"/>
    <property type="molecule type" value="Genomic_DNA"/>
</dbReference>
<dbReference type="Proteomes" id="UP000199672">
    <property type="component" value="Unassembled WGS sequence"/>
</dbReference>
<organism evidence="2 3">
    <name type="scientific">Flavobacterium phragmitis</name>
    <dbReference type="NCBI Taxonomy" id="739143"/>
    <lineage>
        <taxon>Bacteria</taxon>
        <taxon>Pseudomonadati</taxon>
        <taxon>Bacteroidota</taxon>
        <taxon>Flavobacteriia</taxon>
        <taxon>Flavobacteriales</taxon>
        <taxon>Flavobacteriaceae</taxon>
        <taxon>Flavobacterium</taxon>
    </lineage>
</organism>
<dbReference type="OrthoDB" id="9810290at2"/>
<evidence type="ECO:0000313" key="3">
    <source>
        <dbReference type="Proteomes" id="UP000199672"/>
    </source>
</evidence>
<proteinExistence type="predicted"/>
<dbReference type="PROSITE" id="PS51301">
    <property type="entry name" value="KILA_N"/>
    <property type="match status" value="1"/>
</dbReference>
<evidence type="ECO:0000259" key="1">
    <source>
        <dbReference type="PROSITE" id="PS51301"/>
    </source>
</evidence>
<feature type="domain" description="KilA-N" evidence="1">
    <location>
        <begin position="5"/>
        <end position="137"/>
    </location>
</feature>
<dbReference type="STRING" id="739143.SAMN05216297_107198"/>
<dbReference type="InterPro" id="IPR017880">
    <property type="entry name" value="KilA_N"/>
</dbReference>
<protein>
    <submittedName>
        <fullName evidence="2">KilA-N domain-containing protein</fullName>
    </submittedName>
</protein>
<dbReference type="Pfam" id="PF04383">
    <property type="entry name" value="KilA-N"/>
    <property type="match status" value="1"/>
</dbReference>
<dbReference type="AlphaFoldDB" id="A0A1I1RWT4"/>
<dbReference type="SMART" id="SM01252">
    <property type="entry name" value="KilA-N"/>
    <property type="match status" value="1"/>
</dbReference>
<gene>
    <name evidence="2" type="ORF">SAMN05216297_107198</name>
</gene>
<accession>A0A1I1RWT4</accession>
<reference evidence="3" key="1">
    <citation type="submission" date="2016-10" db="EMBL/GenBank/DDBJ databases">
        <authorList>
            <person name="Varghese N."/>
            <person name="Submissions S."/>
        </authorList>
    </citation>
    <scope>NUCLEOTIDE SEQUENCE [LARGE SCALE GENOMIC DNA]</scope>
    <source>
        <strain evidence="3">CGMCC 1.10370</strain>
    </source>
</reference>
<name>A0A1I1RWT4_9FLAO</name>
<dbReference type="InterPro" id="IPR018004">
    <property type="entry name" value="KilA/APSES_HTH"/>
</dbReference>
<evidence type="ECO:0000313" key="2">
    <source>
        <dbReference type="EMBL" id="SFD38725.1"/>
    </source>
</evidence>
<keyword evidence="3" id="KW-1185">Reference proteome</keyword>
<sequence length="272" mass="31349">MAKGRILQVKESTITVITQNEIDYISLTDMTAHFKEGSGLIGKWITNKNTLEYLGVWENIKNPNFNYPEFGVINQEAGTNRFIMSAGQWIERTKAIGLIVKAGRYGGTYAHKDVAFHFAMWLSPEFQIYLINEFQRLKDDENNRLKLEWNLQRTLAKINYHIHTDAIKENLIPKEITKQQENFVYANEADLLNVALFGITAKEWRDKNLGNSRNIRDYATLEQLVVLSNAESINALLIRQGLTQSERLIQLNKVAITQMKSLLECNEIKKLK</sequence>
<dbReference type="RefSeq" id="WP_091494614.1">
    <property type="nucleotide sequence ID" value="NZ_FOMH01000007.1"/>
</dbReference>